<dbReference type="InterPro" id="IPR021647">
    <property type="entry name" value="CusF_Ec"/>
</dbReference>
<evidence type="ECO:0000259" key="9">
    <source>
        <dbReference type="Pfam" id="PF25954"/>
    </source>
</evidence>
<dbReference type="FunFam" id="2.40.30.170:FF:000010">
    <property type="entry name" value="Efflux RND transporter periplasmic adaptor subunit"/>
    <property type="match status" value="1"/>
</dbReference>
<evidence type="ECO:0000259" key="8">
    <source>
        <dbReference type="Pfam" id="PF25919"/>
    </source>
</evidence>
<dbReference type="SUPFAM" id="SSF111369">
    <property type="entry name" value="HlyD-like secretion proteins"/>
    <property type="match status" value="1"/>
</dbReference>
<reference evidence="12" key="1">
    <citation type="submission" date="2017-08" db="EMBL/GenBank/DDBJ databases">
        <title>A dynamic microbial community with high functional redundancy inhabits the cold, oxic subseafloor aquifer.</title>
        <authorList>
            <person name="Tully B.J."/>
            <person name="Wheat C.G."/>
            <person name="Glazer B.T."/>
            <person name="Huber J.A."/>
        </authorList>
    </citation>
    <scope>NUCLEOTIDE SEQUENCE [LARGE SCALE GENOMIC DNA]</scope>
</reference>
<dbReference type="EMBL" id="NVUL01000094">
    <property type="protein sequence ID" value="PCI74764.1"/>
    <property type="molecule type" value="Genomic_DNA"/>
</dbReference>
<feature type="domain" description="CzcB-like C-terminal circularly permuted SH3-like" evidence="10">
    <location>
        <begin position="333"/>
        <end position="393"/>
    </location>
</feature>
<dbReference type="GO" id="GO:0030288">
    <property type="term" value="C:outer membrane-bounded periplasmic space"/>
    <property type="evidence" value="ECO:0007669"/>
    <property type="project" value="TreeGrafter"/>
</dbReference>
<evidence type="ECO:0000259" key="10">
    <source>
        <dbReference type="Pfam" id="PF25975"/>
    </source>
</evidence>
<dbReference type="AlphaFoldDB" id="A0A2A4WX01"/>
<dbReference type="InterPro" id="IPR058649">
    <property type="entry name" value="CzcB_C"/>
</dbReference>
<dbReference type="GO" id="GO:0016020">
    <property type="term" value="C:membrane"/>
    <property type="evidence" value="ECO:0007669"/>
    <property type="project" value="InterPro"/>
</dbReference>
<feature type="transmembrane region" description="Helical" evidence="6">
    <location>
        <begin position="5"/>
        <end position="24"/>
    </location>
</feature>
<proteinExistence type="inferred from homology"/>
<dbReference type="InterPro" id="IPR058792">
    <property type="entry name" value="Beta-barrel_RND_2"/>
</dbReference>
<feature type="domain" description="CusB-like three alpha-helical bundle" evidence="7">
    <location>
        <begin position="166"/>
        <end position="212"/>
    </location>
</feature>
<dbReference type="NCBIfam" id="TIGR01730">
    <property type="entry name" value="RND_mfp"/>
    <property type="match status" value="1"/>
</dbReference>
<evidence type="ECO:0000313" key="12">
    <source>
        <dbReference type="Proteomes" id="UP000218767"/>
    </source>
</evidence>
<name>A0A2A4WX01_9GAMM</name>
<dbReference type="InterPro" id="IPR058790">
    <property type="entry name" value="BSH_CusB"/>
</dbReference>
<dbReference type="Pfam" id="PF25975">
    <property type="entry name" value="CzcB_C"/>
    <property type="match status" value="1"/>
</dbReference>
<dbReference type="InterPro" id="IPR058791">
    <property type="entry name" value="3HB_CusB"/>
</dbReference>
<feature type="domain" description="CusB-like beta-barrel" evidence="9">
    <location>
        <begin position="250"/>
        <end position="327"/>
    </location>
</feature>
<keyword evidence="6" id="KW-0472">Membrane</keyword>
<sequence>MNSKIIATSVSILSMVLIGGWWLYQSNDDMESMSGMNDMNVMSSSSAPDSGERRPLYWVAPMDANYRRDVPGLSPMGMPLIPVYKSGDTITVASSILQNLGVRTALVIREDFSPIIDAVGSAGWDESSIQMLHTRAEGWLEAFNLASVGDTVKAGDVLYELFAPNLVSVQREYLTTRDSGNRTLTAIARDRLFALGFTLDQVEELDRSSQVSNRLIVRAERDATVTHIGVRQGNFVEPKTPLATLASLDSVWVEIEVFESKSAWIEPELPVSVSFSAFPGETWATTIAYVYPNLDSTTRSLRMRLIVDNDDHRLRPNMFASVQISAKPKPNVLTVPREAVIRAGAGERVIVALGEGRFRPQVVHTGIVSSGRIEIVSGLSEGDIVVTSGQFLLDSEANGEQAFARLSEVDASANSTNSTETTYSTVGVIRQIVTGASITIAHEPVADLGWPAMTMAFQIPTQMNIGNLAVDDTVQFEFLATPQGSYQLVLISNQEQPQ</sequence>
<keyword evidence="3" id="KW-0862">Zinc</keyword>
<dbReference type="Pfam" id="PF25869">
    <property type="entry name" value="3HB_CusB"/>
    <property type="match status" value="1"/>
</dbReference>
<evidence type="ECO:0000256" key="6">
    <source>
        <dbReference type="SAM" id="Phobius"/>
    </source>
</evidence>
<evidence type="ECO:0000256" key="5">
    <source>
        <dbReference type="ARBA" id="ARBA00058766"/>
    </source>
</evidence>
<dbReference type="InterPro" id="IPR051909">
    <property type="entry name" value="MFP_Cation_Efflux"/>
</dbReference>
<dbReference type="GO" id="GO:0046686">
    <property type="term" value="P:response to cadmium ion"/>
    <property type="evidence" value="ECO:0007669"/>
    <property type="project" value="UniProtKB-KW"/>
</dbReference>
<dbReference type="InterPro" id="IPR042230">
    <property type="entry name" value="CusF_sf"/>
</dbReference>
<dbReference type="Gene3D" id="2.40.420.20">
    <property type="match status" value="1"/>
</dbReference>
<feature type="domain" description="CusB-like barrel-sandwich hybrid" evidence="8">
    <location>
        <begin position="130"/>
        <end position="245"/>
    </location>
</feature>
<evidence type="ECO:0000313" key="11">
    <source>
        <dbReference type="EMBL" id="PCI74764.1"/>
    </source>
</evidence>
<protein>
    <submittedName>
        <fullName evidence="11">Uncharacterized protein</fullName>
    </submittedName>
</protein>
<dbReference type="InterPro" id="IPR006143">
    <property type="entry name" value="RND_pump_MFP"/>
</dbReference>
<organism evidence="11 12">
    <name type="scientific">SAR86 cluster bacterium</name>
    <dbReference type="NCBI Taxonomy" id="2030880"/>
    <lineage>
        <taxon>Bacteria</taxon>
        <taxon>Pseudomonadati</taxon>
        <taxon>Pseudomonadota</taxon>
        <taxon>Gammaproteobacteria</taxon>
        <taxon>SAR86 cluster</taxon>
    </lineage>
</organism>
<dbReference type="PANTHER" id="PTHR30097:SF15">
    <property type="entry name" value="CATION EFFLUX SYSTEM PROTEIN CUSB"/>
    <property type="match status" value="1"/>
</dbReference>
<keyword evidence="6" id="KW-1133">Transmembrane helix</keyword>
<keyword evidence="6" id="KW-0812">Transmembrane</keyword>
<evidence type="ECO:0000256" key="4">
    <source>
        <dbReference type="ARBA" id="ARBA00043263"/>
    </source>
</evidence>
<dbReference type="GO" id="GO:0046914">
    <property type="term" value="F:transition metal ion binding"/>
    <property type="evidence" value="ECO:0007669"/>
    <property type="project" value="TreeGrafter"/>
</dbReference>
<dbReference type="GO" id="GO:0060003">
    <property type="term" value="P:copper ion export"/>
    <property type="evidence" value="ECO:0007669"/>
    <property type="project" value="TreeGrafter"/>
</dbReference>
<dbReference type="Gene3D" id="2.40.30.170">
    <property type="match status" value="1"/>
</dbReference>
<dbReference type="GO" id="GO:0015679">
    <property type="term" value="P:plasma membrane copper ion transport"/>
    <property type="evidence" value="ECO:0007669"/>
    <property type="project" value="TreeGrafter"/>
</dbReference>
<dbReference type="Pfam" id="PF25919">
    <property type="entry name" value="BSH_CusB"/>
    <property type="match status" value="1"/>
</dbReference>
<comment type="similarity">
    <text evidence="1">Belongs to the membrane fusion protein (MFP) (TC 8.A.1) family.</text>
</comment>
<keyword evidence="4" id="KW-0105">Cadmium resistance</keyword>
<dbReference type="GO" id="GO:0022857">
    <property type="term" value="F:transmembrane transporter activity"/>
    <property type="evidence" value="ECO:0007669"/>
    <property type="project" value="InterPro"/>
</dbReference>
<evidence type="ECO:0000256" key="1">
    <source>
        <dbReference type="ARBA" id="ARBA00009477"/>
    </source>
</evidence>
<dbReference type="Gene3D" id="2.40.50.320">
    <property type="entry name" value="Copper binding periplasmic protein CusF"/>
    <property type="match status" value="1"/>
</dbReference>
<dbReference type="Proteomes" id="UP000218767">
    <property type="component" value="Unassembled WGS sequence"/>
</dbReference>
<comment type="caution">
    <text evidence="11">The sequence shown here is derived from an EMBL/GenBank/DDBJ whole genome shotgun (WGS) entry which is preliminary data.</text>
</comment>
<dbReference type="Gene3D" id="6.10.140.730">
    <property type="match status" value="1"/>
</dbReference>
<evidence type="ECO:0000259" key="7">
    <source>
        <dbReference type="Pfam" id="PF25869"/>
    </source>
</evidence>
<dbReference type="FunFam" id="2.40.420.20:FF:000006">
    <property type="entry name" value="RND family efflux transporter MFP subunit"/>
    <property type="match status" value="1"/>
</dbReference>
<accession>A0A2A4WX01</accession>
<dbReference type="Pfam" id="PF11604">
    <property type="entry name" value="CusF_Ec"/>
    <property type="match status" value="1"/>
</dbReference>
<keyword evidence="2" id="KW-0813">Transport</keyword>
<comment type="function">
    <text evidence="5">CzcA and CzcB together would act in zinc efflux nearly as effectively as the complete czc efflux system (CzcABC). The CzcB protein is thought to funnel zinc cations to the CzcA transport protein.</text>
</comment>
<dbReference type="Pfam" id="PF25954">
    <property type="entry name" value="Beta-barrel_RND_2"/>
    <property type="match status" value="1"/>
</dbReference>
<evidence type="ECO:0000256" key="2">
    <source>
        <dbReference type="ARBA" id="ARBA00022448"/>
    </source>
</evidence>
<gene>
    <name evidence="11" type="ORF">COB20_14610</name>
</gene>
<dbReference type="PANTHER" id="PTHR30097">
    <property type="entry name" value="CATION EFFLUX SYSTEM PROTEIN CUSB"/>
    <property type="match status" value="1"/>
</dbReference>
<evidence type="ECO:0000256" key="3">
    <source>
        <dbReference type="ARBA" id="ARBA00022833"/>
    </source>
</evidence>